<sequence>MKALFTVKPKDRNDLSGTMELEKHVYDIKRIMMGSLGSEGYVLETSFDQASVLYPKRFMFDYDSGDKACHNPKDVIDAFFDAIERTGTCISKYDVHVTITWP</sequence>
<evidence type="ECO:0000313" key="2">
    <source>
        <dbReference type="Proteomes" id="UP000005233"/>
    </source>
</evidence>
<dbReference type="RefSeq" id="WP_014406134.1">
    <property type="nucleotide sequence ID" value="NC_017034.1"/>
</dbReference>
<dbReference type="GeneID" id="11971689"/>
<dbReference type="Proteomes" id="UP000005233">
    <property type="component" value="Chromosome"/>
</dbReference>
<organism evidence="1 2">
    <name type="scientific">Methanocella conradii (strain DSM 24694 / JCM 17849 / CGMCC 1.5162 / HZ254)</name>
    <dbReference type="NCBI Taxonomy" id="1041930"/>
    <lineage>
        <taxon>Archaea</taxon>
        <taxon>Methanobacteriati</taxon>
        <taxon>Methanobacteriota</taxon>
        <taxon>Stenosarchaea group</taxon>
        <taxon>Methanomicrobia</taxon>
        <taxon>Methanocellales</taxon>
        <taxon>Methanocellaceae</taxon>
        <taxon>Methanocella</taxon>
    </lineage>
</organism>
<reference evidence="1 2" key="1">
    <citation type="journal article" date="2012" name="J. Bacteriol.">
        <title>Complete genome sequence of a thermophilic methanogen, Methanocella conradii HZ254, isolated from Chinese rice field soil.</title>
        <authorList>
            <person name="Lu Z."/>
            <person name="Lu Y."/>
        </authorList>
    </citation>
    <scope>NUCLEOTIDE SEQUENCE [LARGE SCALE GENOMIC DNA]</scope>
    <source>
        <strain evidence="2">DSM 24694 / JCM 17849 / CGMCC 1.5162 / HZ254</strain>
    </source>
</reference>
<proteinExistence type="predicted"/>
<dbReference type="EMBL" id="CP003243">
    <property type="protein sequence ID" value="AFD00303.1"/>
    <property type="molecule type" value="Genomic_DNA"/>
</dbReference>
<name>H8I752_METCZ</name>
<dbReference type="KEGG" id="mez:Mtc_1551"/>
<accession>H8I752</accession>
<evidence type="ECO:0000313" key="1">
    <source>
        <dbReference type="EMBL" id="AFD00303.1"/>
    </source>
</evidence>
<dbReference type="STRING" id="1041930.Mtc_1551"/>
<protein>
    <submittedName>
        <fullName evidence="1">Uncharacterized protein</fullName>
    </submittedName>
</protein>
<gene>
    <name evidence="1" type="ordered locus">Mtc_1551</name>
</gene>
<dbReference type="HOGENOM" id="CLU_2271041_0_0_2"/>
<keyword evidence="2" id="KW-1185">Reference proteome</keyword>
<dbReference type="AlphaFoldDB" id="H8I752"/>
<dbReference type="OrthoDB" id="145531at2157"/>
<dbReference type="eggNOG" id="arCOG11658">
    <property type="taxonomic scope" value="Archaea"/>
</dbReference>